<evidence type="ECO:0000313" key="2">
    <source>
        <dbReference type="Proteomes" id="UP000646244"/>
    </source>
</evidence>
<organism evidence="1 2">
    <name type="scientific">Streptomyces cinnamoneus</name>
    <name type="common">Streptoverticillium cinnamoneum</name>
    <dbReference type="NCBI Taxonomy" id="53446"/>
    <lineage>
        <taxon>Bacteria</taxon>
        <taxon>Bacillati</taxon>
        <taxon>Actinomycetota</taxon>
        <taxon>Actinomycetes</taxon>
        <taxon>Kitasatosporales</taxon>
        <taxon>Streptomycetaceae</taxon>
        <taxon>Streptomyces</taxon>
        <taxon>Streptomyces cinnamoneus group</taxon>
    </lineage>
</organism>
<dbReference type="RefSeq" id="WP_190113118.1">
    <property type="nucleotide sequence ID" value="NZ_BMVB01000038.1"/>
</dbReference>
<dbReference type="SUPFAM" id="SSF48452">
    <property type="entry name" value="TPR-like"/>
    <property type="match status" value="1"/>
</dbReference>
<proteinExistence type="predicted"/>
<accession>A0A918U3L6</accession>
<gene>
    <name evidence="1" type="ORF">GCM10010507_60300</name>
</gene>
<name>A0A918U3L6_STRCJ</name>
<dbReference type="Proteomes" id="UP000646244">
    <property type="component" value="Unassembled WGS sequence"/>
</dbReference>
<evidence type="ECO:0000313" key="1">
    <source>
        <dbReference type="EMBL" id="GHC73012.1"/>
    </source>
</evidence>
<dbReference type="AlphaFoldDB" id="A0A918U3L6"/>
<reference evidence="1" key="1">
    <citation type="journal article" date="2014" name="Int. J. Syst. Evol. Microbiol.">
        <title>Complete genome sequence of Corynebacterium casei LMG S-19264T (=DSM 44701T), isolated from a smear-ripened cheese.</title>
        <authorList>
            <consortium name="US DOE Joint Genome Institute (JGI-PGF)"/>
            <person name="Walter F."/>
            <person name="Albersmeier A."/>
            <person name="Kalinowski J."/>
            <person name="Ruckert C."/>
        </authorList>
    </citation>
    <scope>NUCLEOTIDE SEQUENCE</scope>
    <source>
        <strain evidence="1">JCM 4633</strain>
    </source>
</reference>
<comment type="caution">
    <text evidence="1">The sequence shown here is derived from an EMBL/GenBank/DDBJ whole genome shotgun (WGS) entry which is preliminary data.</text>
</comment>
<dbReference type="EMBL" id="BMVB01000038">
    <property type="protein sequence ID" value="GHC73012.1"/>
    <property type="molecule type" value="Genomic_DNA"/>
</dbReference>
<sequence>MAQSAVCHHEAGQPERAIVLLRQHLTRGNFAPRDRAFFIAHLAGALAAAGEPDEAATTGLAALGLAAALYFGQALGELRRTVAALRRYARRAPSGNCGRP</sequence>
<protein>
    <recommendedName>
        <fullName evidence="3">Tetratricopeptide repeat protein</fullName>
    </recommendedName>
</protein>
<evidence type="ECO:0008006" key="3">
    <source>
        <dbReference type="Google" id="ProtNLM"/>
    </source>
</evidence>
<reference evidence="1" key="2">
    <citation type="submission" date="2020-09" db="EMBL/GenBank/DDBJ databases">
        <authorList>
            <person name="Sun Q."/>
            <person name="Ohkuma M."/>
        </authorList>
    </citation>
    <scope>NUCLEOTIDE SEQUENCE</scope>
    <source>
        <strain evidence="1">JCM 4633</strain>
    </source>
</reference>
<dbReference type="InterPro" id="IPR011990">
    <property type="entry name" value="TPR-like_helical_dom_sf"/>
</dbReference>